<dbReference type="STRING" id="283909.R7UVN8"/>
<protein>
    <recommendedName>
        <fullName evidence="5">SSD domain-containing protein</fullName>
    </recommendedName>
</protein>
<keyword evidence="1" id="KW-0472">Membrane</keyword>
<keyword evidence="1" id="KW-0812">Transmembrane</keyword>
<feature type="non-terminal residue" evidence="2">
    <location>
        <position position="116"/>
    </location>
</feature>
<dbReference type="Proteomes" id="UP000014760">
    <property type="component" value="Unassembled WGS sequence"/>
</dbReference>
<dbReference type="HOGENOM" id="CLU_2102920_0_0_1"/>
<feature type="transmembrane region" description="Helical" evidence="1">
    <location>
        <begin position="96"/>
        <end position="115"/>
    </location>
</feature>
<dbReference type="OrthoDB" id="6110929at2759"/>
<dbReference type="Pfam" id="PF16015">
    <property type="entry name" value="Promethin"/>
    <property type="match status" value="1"/>
</dbReference>
<feature type="non-terminal residue" evidence="2">
    <location>
        <position position="1"/>
    </location>
</feature>
<evidence type="ECO:0000256" key="1">
    <source>
        <dbReference type="SAM" id="Phobius"/>
    </source>
</evidence>
<evidence type="ECO:0008006" key="5">
    <source>
        <dbReference type="Google" id="ProtNLM"/>
    </source>
</evidence>
<reference evidence="3" key="3">
    <citation type="submission" date="2015-06" db="UniProtKB">
        <authorList>
            <consortium name="EnsemblMetazoa"/>
        </authorList>
    </citation>
    <scope>IDENTIFICATION</scope>
</reference>
<name>R7UVN8_CAPTE</name>
<keyword evidence="1" id="KW-1133">Transmembrane helix</keyword>
<dbReference type="EMBL" id="KB299905">
    <property type="protein sequence ID" value="ELU07456.1"/>
    <property type="molecule type" value="Genomic_DNA"/>
</dbReference>
<reference evidence="4" key="1">
    <citation type="submission" date="2012-12" db="EMBL/GenBank/DDBJ databases">
        <authorList>
            <person name="Hellsten U."/>
            <person name="Grimwood J."/>
            <person name="Chapman J.A."/>
            <person name="Shapiro H."/>
            <person name="Aerts A."/>
            <person name="Otillar R.P."/>
            <person name="Terry A.Y."/>
            <person name="Boore J.L."/>
            <person name="Simakov O."/>
            <person name="Marletaz F."/>
            <person name="Cho S.-J."/>
            <person name="Edsinger-Gonzales E."/>
            <person name="Havlak P."/>
            <person name="Kuo D.-H."/>
            <person name="Larsson T."/>
            <person name="Lv J."/>
            <person name="Arendt D."/>
            <person name="Savage R."/>
            <person name="Osoegawa K."/>
            <person name="de Jong P."/>
            <person name="Lindberg D.R."/>
            <person name="Seaver E.C."/>
            <person name="Weisblat D.A."/>
            <person name="Putnam N.H."/>
            <person name="Grigoriev I.V."/>
            <person name="Rokhsar D.S."/>
        </authorList>
    </citation>
    <scope>NUCLEOTIDE SEQUENCE</scope>
    <source>
        <strain evidence="4">I ESC-2004</strain>
    </source>
</reference>
<dbReference type="EnsemblMetazoa" id="CapteT27125">
    <property type="protein sequence ID" value="CapteP27125"/>
    <property type="gene ID" value="CapteG27125"/>
</dbReference>
<organism evidence="2">
    <name type="scientific">Capitella teleta</name>
    <name type="common">Polychaete worm</name>
    <dbReference type="NCBI Taxonomy" id="283909"/>
    <lineage>
        <taxon>Eukaryota</taxon>
        <taxon>Metazoa</taxon>
        <taxon>Spiralia</taxon>
        <taxon>Lophotrochozoa</taxon>
        <taxon>Annelida</taxon>
        <taxon>Polychaeta</taxon>
        <taxon>Sedentaria</taxon>
        <taxon>Scolecida</taxon>
        <taxon>Capitellidae</taxon>
        <taxon>Capitella</taxon>
    </lineage>
</organism>
<sequence>ADFLIEAAEKTWSRFVDVIAYFRFTFQLDQKLVAAKAKAREHPLMTLMAVVTVAMFSMPITCFLAFAAGSIFISFVAFMIIEGILLTLASLVLGGVLFVAGCLSLGLSTLFATAWY</sequence>
<reference evidence="2 4" key="2">
    <citation type="journal article" date="2013" name="Nature">
        <title>Insights into bilaterian evolution from three spiralian genomes.</title>
        <authorList>
            <person name="Simakov O."/>
            <person name="Marletaz F."/>
            <person name="Cho S.J."/>
            <person name="Edsinger-Gonzales E."/>
            <person name="Havlak P."/>
            <person name="Hellsten U."/>
            <person name="Kuo D.H."/>
            <person name="Larsson T."/>
            <person name="Lv J."/>
            <person name="Arendt D."/>
            <person name="Savage R."/>
            <person name="Osoegawa K."/>
            <person name="de Jong P."/>
            <person name="Grimwood J."/>
            <person name="Chapman J.A."/>
            <person name="Shapiro H."/>
            <person name="Aerts A."/>
            <person name="Otillar R.P."/>
            <person name="Terry A.Y."/>
            <person name="Boore J.L."/>
            <person name="Grigoriev I.V."/>
            <person name="Lindberg D.R."/>
            <person name="Seaver E.C."/>
            <person name="Weisblat D.A."/>
            <person name="Putnam N.H."/>
            <person name="Rokhsar D.S."/>
        </authorList>
    </citation>
    <scope>NUCLEOTIDE SEQUENCE</scope>
    <source>
        <strain evidence="2 4">I ESC-2004</strain>
    </source>
</reference>
<dbReference type="AlphaFoldDB" id="R7UVN8"/>
<evidence type="ECO:0000313" key="3">
    <source>
        <dbReference type="EnsemblMetazoa" id="CapteP27125"/>
    </source>
</evidence>
<accession>R7UVN8</accession>
<evidence type="ECO:0000313" key="2">
    <source>
        <dbReference type="EMBL" id="ELU07456.1"/>
    </source>
</evidence>
<evidence type="ECO:0000313" key="4">
    <source>
        <dbReference type="Proteomes" id="UP000014760"/>
    </source>
</evidence>
<gene>
    <name evidence="2" type="ORF">CAPTEDRAFT_27125</name>
</gene>
<keyword evidence="4" id="KW-1185">Reference proteome</keyword>
<proteinExistence type="predicted"/>
<dbReference type="EMBL" id="AMQN01007078">
    <property type="status" value="NOT_ANNOTATED_CDS"/>
    <property type="molecule type" value="Genomic_DNA"/>
</dbReference>